<keyword evidence="7" id="KW-0540">Nuclease</keyword>
<name>A0A4Z0D469_9FIRM</name>
<feature type="coiled-coil region" evidence="5">
    <location>
        <begin position="19"/>
        <end position="61"/>
    </location>
</feature>
<accession>A0A4Z0D469</accession>
<sequence length="495" mass="56857">MNAQDLKNSILQLAIQGKLVEQREEEGTAKELIEKIKQEKKRLIKDKIIKKETQLKDLTEDDIPFDIPKNWEWVKLGEIVSVNGGKRIPAGRSLADEDTGYKYIRVADMKNGSILLDDIKYIPRDIYPKIKNYTISKDDIYITVAGTIGQVGLVPDELDNANLTENADKLVIYFNFKEFMYYMLSSNFIQYQIREHTTKVGQPKLAIKRIKELIIPLPPLEEQKRIVAKIEELMPYVDKYDVAYSELEELNKKFPEDMQKSILLHAIQGKLVVQREEDGTAEDLYKQIQEEKKKLIKEGKIKKTNALPEITEDEIPFDIPENWKWVRLGDIVNFNIGKTPPRNDAKYWNEDYNWVSIADMITSGYIIETKEKISEAALSEKFKMALVPKGTLLMSFKLTVGKVSILNIDAVHNEAIISIYPYSDIENIIRNYLFTMLPQLSTYGDTKGAIKGKTLNSTSLNNLLIPLPPLAEQKRIVGKIKELLPYTKKLAKKVD</sequence>
<keyword evidence="5" id="KW-0175">Coiled coil</keyword>
<evidence type="ECO:0000313" key="8">
    <source>
        <dbReference type="Proteomes" id="UP000298381"/>
    </source>
</evidence>
<keyword evidence="7" id="KW-0378">Hydrolase</keyword>
<dbReference type="PANTHER" id="PTHR43140:SF1">
    <property type="entry name" value="TYPE I RESTRICTION ENZYME ECOKI SPECIFICITY SUBUNIT"/>
    <property type="match status" value="1"/>
</dbReference>
<dbReference type="CDD" id="cd17256">
    <property type="entry name" value="RMtype1_S_EcoJA65PI-TRD1-CR1_like"/>
    <property type="match status" value="1"/>
</dbReference>
<dbReference type="SUPFAM" id="SSF116734">
    <property type="entry name" value="DNA methylase specificity domain"/>
    <property type="match status" value="2"/>
</dbReference>
<dbReference type="AlphaFoldDB" id="A0A4Z0D469"/>
<keyword evidence="7" id="KW-0255">Endonuclease</keyword>
<dbReference type="GO" id="GO:0009307">
    <property type="term" value="P:DNA restriction-modification system"/>
    <property type="evidence" value="ECO:0007669"/>
    <property type="project" value="UniProtKB-KW"/>
</dbReference>
<dbReference type="Gene3D" id="3.90.220.20">
    <property type="entry name" value="DNA methylase specificity domains"/>
    <property type="match status" value="2"/>
</dbReference>
<proteinExistence type="inferred from homology"/>
<dbReference type="InterPro" id="IPR044946">
    <property type="entry name" value="Restrct_endonuc_typeI_TRD_sf"/>
</dbReference>
<dbReference type="OrthoDB" id="9811611at2"/>
<evidence type="ECO:0000256" key="5">
    <source>
        <dbReference type="SAM" id="Coils"/>
    </source>
</evidence>
<dbReference type="PANTHER" id="PTHR43140">
    <property type="entry name" value="TYPE-1 RESTRICTION ENZYME ECOKI SPECIFICITY PROTEIN"/>
    <property type="match status" value="1"/>
</dbReference>
<dbReference type="Proteomes" id="UP000298381">
    <property type="component" value="Unassembled WGS sequence"/>
</dbReference>
<evidence type="ECO:0000256" key="2">
    <source>
        <dbReference type="ARBA" id="ARBA00022747"/>
    </source>
</evidence>
<evidence type="ECO:0000313" key="7">
    <source>
        <dbReference type="EMBL" id="TFZ40195.1"/>
    </source>
</evidence>
<dbReference type="CDD" id="cd17244">
    <property type="entry name" value="RMtype1_S_Apa101655I-TRD2-CR2_like"/>
    <property type="match status" value="1"/>
</dbReference>
<dbReference type="EMBL" id="SRIB01000006">
    <property type="protein sequence ID" value="TFZ40195.1"/>
    <property type="molecule type" value="Genomic_DNA"/>
</dbReference>
<comment type="caution">
    <text evidence="7">The sequence shown here is derived from an EMBL/GenBank/DDBJ whole genome shotgun (WGS) entry which is preliminary data.</text>
</comment>
<dbReference type="InterPro" id="IPR000055">
    <property type="entry name" value="Restrct_endonuc_typeI_TRD"/>
</dbReference>
<evidence type="ECO:0000256" key="1">
    <source>
        <dbReference type="ARBA" id="ARBA00010923"/>
    </source>
</evidence>
<evidence type="ECO:0000256" key="3">
    <source>
        <dbReference type="ARBA" id="ARBA00023125"/>
    </source>
</evidence>
<keyword evidence="3" id="KW-0238">DNA-binding</keyword>
<dbReference type="InterPro" id="IPR051212">
    <property type="entry name" value="Type-I_RE_S_subunit"/>
</dbReference>
<dbReference type="GO" id="GO:0004519">
    <property type="term" value="F:endonuclease activity"/>
    <property type="evidence" value="ECO:0007669"/>
    <property type="project" value="UniProtKB-KW"/>
</dbReference>
<feature type="domain" description="Type I restriction modification DNA specificity" evidence="6">
    <location>
        <begin position="320"/>
        <end position="484"/>
    </location>
</feature>
<evidence type="ECO:0000256" key="4">
    <source>
        <dbReference type="ARBA" id="ARBA00038652"/>
    </source>
</evidence>
<gene>
    <name evidence="7" type="ORF">E4100_05115</name>
</gene>
<dbReference type="Pfam" id="PF01420">
    <property type="entry name" value="Methylase_S"/>
    <property type="match status" value="2"/>
</dbReference>
<organism evidence="7 8">
    <name type="scientific">Soehngenia longivitae</name>
    <dbReference type="NCBI Taxonomy" id="2562294"/>
    <lineage>
        <taxon>Bacteria</taxon>
        <taxon>Bacillati</taxon>
        <taxon>Bacillota</taxon>
        <taxon>Tissierellia</taxon>
        <taxon>Tissierellales</taxon>
        <taxon>Tissierellaceae</taxon>
        <taxon>Soehngenia</taxon>
    </lineage>
</organism>
<comment type="subunit">
    <text evidence="4">The methyltransferase is composed of M and S polypeptides.</text>
</comment>
<reference evidence="7 8" key="1">
    <citation type="submission" date="2019-03" db="EMBL/GenBank/DDBJ databases">
        <title>Draft genome sequence data and analysis of a Fermenting Bacterium, Soehngenia longevitae strain 1933PT, isolated from petroleum reservoir in Azerbaijan.</title>
        <authorList>
            <person name="Grouzdev D.S."/>
            <person name="Bidzhieva S.K."/>
            <person name="Sokolova D.S."/>
            <person name="Tourova T.P."/>
            <person name="Poltaraus A.B."/>
            <person name="Nazina T.N."/>
        </authorList>
    </citation>
    <scope>NUCLEOTIDE SEQUENCE [LARGE SCALE GENOMIC DNA]</scope>
    <source>
        <strain evidence="7 8">1933P</strain>
    </source>
</reference>
<keyword evidence="2" id="KW-0680">Restriction system</keyword>
<dbReference type="RefSeq" id="WP_135270968.1">
    <property type="nucleotide sequence ID" value="NZ_SRIB01000006.1"/>
</dbReference>
<keyword evidence="8" id="KW-1185">Reference proteome</keyword>
<protein>
    <submittedName>
        <fullName evidence="7">Restriction endonuclease subunit S</fullName>
    </submittedName>
</protein>
<dbReference type="GO" id="GO:0003677">
    <property type="term" value="F:DNA binding"/>
    <property type="evidence" value="ECO:0007669"/>
    <property type="project" value="UniProtKB-KW"/>
</dbReference>
<evidence type="ECO:0000259" key="6">
    <source>
        <dbReference type="Pfam" id="PF01420"/>
    </source>
</evidence>
<comment type="similarity">
    <text evidence="1">Belongs to the type-I restriction system S methylase family.</text>
</comment>
<feature type="domain" description="Type I restriction modification DNA specificity" evidence="6">
    <location>
        <begin position="68"/>
        <end position="233"/>
    </location>
</feature>